<feature type="compositionally biased region" description="Polar residues" evidence="1">
    <location>
        <begin position="64"/>
        <end position="73"/>
    </location>
</feature>
<feature type="region of interest" description="Disordered" evidence="1">
    <location>
        <begin position="1"/>
        <end position="29"/>
    </location>
</feature>
<dbReference type="EMBL" id="LUCH01003139">
    <property type="protein sequence ID" value="KAF5400496.1"/>
    <property type="molecule type" value="Genomic_DNA"/>
</dbReference>
<dbReference type="Proteomes" id="UP000748531">
    <property type="component" value="Unassembled WGS sequence"/>
</dbReference>
<evidence type="ECO:0000313" key="2">
    <source>
        <dbReference type="EMBL" id="KAF5400496.1"/>
    </source>
</evidence>
<organism evidence="2 3">
    <name type="scientific">Paragonimus heterotremus</name>
    <dbReference type="NCBI Taxonomy" id="100268"/>
    <lineage>
        <taxon>Eukaryota</taxon>
        <taxon>Metazoa</taxon>
        <taxon>Spiralia</taxon>
        <taxon>Lophotrochozoa</taxon>
        <taxon>Platyhelminthes</taxon>
        <taxon>Trematoda</taxon>
        <taxon>Digenea</taxon>
        <taxon>Plagiorchiida</taxon>
        <taxon>Troglotremata</taxon>
        <taxon>Troglotrematidae</taxon>
        <taxon>Paragonimus</taxon>
    </lineage>
</organism>
<comment type="caution">
    <text evidence="2">The sequence shown here is derived from an EMBL/GenBank/DDBJ whole genome shotgun (WGS) entry which is preliminary data.</text>
</comment>
<protein>
    <submittedName>
        <fullName evidence="2">Uncharacterized protein</fullName>
    </submittedName>
</protein>
<evidence type="ECO:0000256" key="1">
    <source>
        <dbReference type="SAM" id="MobiDB-lite"/>
    </source>
</evidence>
<feature type="region of interest" description="Disordered" evidence="1">
    <location>
        <begin position="45"/>
        <end position="73"/>
    </location>
</feature>
<sequence length="73" mass="8213">MLTSPKAAAKAAMTTRLKKRRPASEKRSRELILHSDGLSHKQLHTREKQIKMKSAWKGAKDRLNTTNSGSKTL</sequence>
<evidence type="ECO:0000313" key="3">
    <source>
        <dbReference type="Proteomes" id="UP000748531"/>
    </source>
</evidence>
<gene>
    <name evidence="2" type="ORF">PHET_06182</name>
</gene>
<keyword evidence="3" id="KW-1185">Reference proteome</keyword>
<dbReference type="AlphaFoldDB" id="A0A8J4SX50"/>
<name>A0A8J4SX50_9TREM</name>
<proteinExistence type="predicted"/>
<accession>A0A8J4SX50</accession>
<reference evidence="2" key="1">
    <citation type="submission" date="2019-05" db="EMBL/GenBank/DDBJ databases">
        <title>Annotation for the trematode Paragonimus heterotremus.</title>
        <authorList>
            <person name="Choi Y.-J."/>
        </authorList>
    </citation>
    <scope>NUCLEOTIDE SEQUENCE</scope>
    <source>
        <strain evidence="2">LC</strain>
    </source>
</reference>